<organism evidence="2 3">
    <name type="scientific">Methanolobus zinderi</name>
    <dbReference type="NCBI Taxonomy" id="536044"/>
    <lineage>
        <taxon>Archaea</taxon>
        <taxon>Methanobacteriati</taxon>
        <taxon>Methanobacteriota</taxon>
        <taxon>Stenosarchaea group</taxon>
        <taxon>Methanomicrobia</taxon>
        <taxon>Methanosarcinales</taxon>
        <taxon>Methanosarcinaceae</taxon>
        <taxon>Methanolobus</taxon>
    </lineage>
</organism>
<evidence type="ECO:0000313" key="2">
    <source>
        <dbReference type="EMBL" id="QLC50346.1"/>
    </source>
</evidence>
<dbReference type="NCBIfam" id="NF041940">
    <property type="entry name" value="choice_anch_X"/>
    <property type="match status" value="2"/>
</dbReference>
<dbReference type="Gene3D" id="2.60.40.10">
    <property type="entry name" value="Immunoglobulins"/>
    <property type="match status" value="1"/>
</dbReference>
<dbReference type="InterPro" id="IPR013211">
    <property type="entry name" value="LVIVD"/>
</dbReference>
<dbReference type="KEGG" id="mzi:HWN40_08890"/>
<feature type="domain" description="CARDB" evidence="1">
    <location>
        <begin position="468"/>
        <end position="549"/>
    </location>
</feature>
<protein>
    <recommendedName>
        <fullName evidence="1">CARDB domain-containing protein</fullName>
    </recommendedName>
</protein>
<dbReference type="InterPro" id="IPR013783">
    <property type="entry name" value="Ig-like_fold"/>
</dbReference>
<proteinExistence type="predicted"/>
<keyword evidence="3" id="KW-1185">Reference proteome</keyword>
<reference evidence="2 3" key="1">
    <citation type="submission" date="2020-06" db="EMBL/GenBank/DDBJ databases">
        <title>Methanolobus halotolerans sp. nov., isolated from a saline lake Tus in Siberia.</title>
        <authorList>
            <person name="Shen Y."/>
            <person name="Chen S.-C."/>
            <person name="Lai M.-C."/>
            <person name="Huang H.-H."/>
            <person name="Chiu H.-H."/>
            <person name="Tang S.-L."/>
            <person name="Rogozin D.Y."/>
            <person name="Degermendzhy A.G."/>
        </authorList>
    </citation>
    <scope>NUCLEOTIDE SEQUENCE [LARGE SCALE GENOMIC DNA]</scope>
    <source>
        <strain evidence="2 3">DSM 21339</strain>
    </source>
</reference>
<accession>A0A7D5I185</accession>
<evidence type="ECO:0000259" key="1">
    <source>
        <dbReference type="Pfam" id="PF07705"/>
    </source>
</evidence>
<dbReference type="SUPFAM" id="SSF50998">
    <property type="entry name" value="Quinoprotein alcohol dehydrogenase-like"/>
    <property type="match status" value="1"/>
</dbReference>
<dbReference type="Proteomes" id="UP000509594">
    <property type="component" value="Chromosome"/>
</dbReference>
<gene>
    <name evidence="2" type="ORF">HWN40_08890</name>
</gene>
<dbReference type="Pfam" id="PF08309">
    <property type="entry name" value="LVIVD"/>
    <property type="match status" value="7"/>
</dbReference>
<dbReference type="Pfam" id="PF07705">
    <property type="entry name" value="CARDB"/>
    <property type="match status" value="1"/>
</dbReference>
<dbReference type="RefSeq" id="WP_176965402.1">
    <property type="nucleotide sequence ID" value="NZ_CP058215.1"/>
</dbReference>
<evidence type="ECO:0000313" key="3">
    <source>
        <dbReference type="Proteomes" id="UP000509594"/>
    </source>
</evidence>
<sequence length="966" mass="103285">MSFGRYSMILVGMLLIFLVPGTGLADSGEIEVDLVSAFDTDGQANDVEVEDGYAYVVEDHGLLIIDISTPSSPSLAGNYSIENETFCVAVEDDYAYVGTDSGIEVIDVSNPESPGLAGSYETGDNSVDIVLSDGHAYVSGFWYGLVILDVSDPTSPVSAGNYYVYGAYLNDIAVSGDHAYLTSGMHGSSGLDIIDISSFSSPSFEGAYSIGDALGVAVSDDYVCVGGSSISDPDTGVWIFDRDNPSSPELLGNLDTAPAYDIVIKNNYAFLANGSGLVIADISNPSSPAIVGSHPTGVNSYDVDVEGDYAYVASYDNGFVVLHMEEENSSSESLQVGISNPDGTFSVNPGDSLLLEAKVTDNLGNLMKGSEVSVRATFSNGDESINLFDDGNHADGSSNDGVYANTWMPEVTADDSAEAPCTIKISARHSSLKAADAKVSGVVISETPEPSPDKPPNLIISDVMVDGTTINYEIKNTGSGASGSTDSYLYINDMNRQLASDEVASLEPGESRIESFSYTYESAGRTDTIKVVADATSSVSEESEDDNYRVEGFKDDGRSLMKIGILSLQDGFTINSGEPRLVRAKVTDNLGNPMSGKSTSLVTATFSSGGDPVRLFDDGEHNDENPDDGIYANEWTPEKRSDDSDTECTITAFAHNSMLGDAHDSINGLILSGSAASTGTSTGESEIENAEVAESSDQESGFSKWWGPGLILLMLIGGFMAYSLPGVLVSLKKESITELAIMKQANASNSFDYRSYIFNSFEKGREVSVILPSANVIRMEPDASSSQDSFSWEGVHSRESMTYVDDEQYEHLFFEATVEYTNPLGISVSTKADSPVASIRNNGPVPVKNIFVIYTDGVRQTRCLAYLAEVDAFSNGTAGLEGTDYNVQRLANIMTEAGIPAESASSFFESSENSSSLLDKDAWRKINQMYLLYQLPESMHKELVFIEVKPQAAVRERFCWVVAEVG</sequence>
<name>A0A7D5I185_9EURY</name>
<dbReference type="OrthoDB" id="134269at2157"/>
<dbReference type="AlphaFoldDB" id="A0A7D5I185"/>
<dbReference type="GeneID" id="55821787"/>
<dbReference type="InterPro" id="IPR011047">
    <property type="entry name" value="Quinoprotein_ADH-like_sf"/>
</dbReference>
<dbReference type="EMBL" id="CP058215">
    <property type="protein sequence ID" value="QLC50346.1"/>
    <property type="molecule type" value="Genomic_DNA"/>
</dbReference>
<dbReference type="InterPro" id="IPR011635">
    <property type="entry name" value="CARDB"/>
</dbReference>